<reference evidence="6" key="2">
    <citation type="submission" date="2020-09" db="EMBL/GenBank/DDBJ databases">
        <authorList>
            <person name="Sun Q."/>
            <person name="Kim S."/>
        </authorList>
    </citation>
    <scope>NUCLEOTIDE SEQUENCE</scope>
    <source>
        <strain evidence="6">KCTC 32255</strain>
    </source>
</reference>
<dbReference type="Gene3D" id="2.40.40.10">
    <property type="entry name" value="RlpA-like domain"/>
    <property type="match status" value="1"/>
</dbReference>
<evidence type="ECO:0000313" key="6">
    <source>
        <dbReference type="EMBL" id="GGZ09760.1"/>
    </source>
</evidence>
<feature type="domain" description="RlpA-like protein double-psi beta-barrel" evidence="5">
    <location>
        <begin position="72"/>
        <end position="158"/>
    </location>
</feature>
<dbReference type="GO" id="GO:0008932">
    <property type="term" value="F:lytic endotransglycosylase activity"/>
    <property type="evidence" value="ECO:0007669"/>
    <property type="project" value="UniProtKB-UniRule"/>
</dbReference>
<evidence type="ECO:0000313" key="7">
    <source>
        <dbReference type="Proteomes" id="UP000648075"/>
    </source>
</evidence>
<dbReference type="CDD" id="cd22268">
    <property type="entry name" value="DPBB_RlpA-like"/>
    <property type="match status" value="1"/>
</dbReference>
<protein>
    <recommendedName>
        <fullName evidence="3">Endolytic peptidoglycan transglycosylase RlpA</fullName>
        <ecNumber evidence="3">4.2.2.-</ecNumber>
    </recommendedName>
</protein>
<dbReference type="EC" id="4.2.2.-" evidence="3"/>
<dbReference type="PANTHER" id="PTHR34183">
    <property type="entry name" value="ENDOLYTIC PEPTIDOGLYCAN TRANSGLYCOSYLASE RLPA"/>
    <property type="match status" value="1"/>
</dbReference>
<proteinExistence type="inferred from homology"/>
<comment type="caution">
    <text evidence="6">The sequence shown here is derived from an EMBL/GenBank/DDBJ whole genome shotgun (WGS) entry which is preliminary data.</text>
</comment>
<dbReference type="InterPro" id="IPR012997">
    <property type="entry name" value="RplA"/>
</dbReference>
<feature type="chain" id="PRO_5038191183" description="Endolytic peptidoglycan transglycosylase RlpA" evidence="3">
    <location>
        <begin position="27"/>
        <end position="166"/>
    </location>
</feature>
<dbReference type="EMBL" id="BMZA01000010">
    <property type="protein sequence ID" value="GGZ09760.1"/>
    <property type="molecule type" value="Genomic_DNA"/>
</dbReference>
<dbReference type="InterPro" id="IPR009009">
    <property type="entry name" value="RlpA-like_DPBB"/>
</dbReference>
<keyword evidence="7" id="KW-1185">Reference proteome</keyword>
<sequence length="166" mass="16901" precursor="true">MRAIIISKVAALCSATMFLIASPLHADSALVRVAVSPTAPAATLSPAPVLSPVPATAVPAPPPAPVYQPMGKGIASYYGRELIGARTASGERYDPGALTAAHRSLPMGSHVQVTNAATGQSVIVTINDRGPFHGNRVIDLSQAAARQLGIERAGSGMVSLAVEADD</sequence>
<keyword evidence="3" id="KW-0732">Signal</keyword>
<evidence type="ECO:0000259" key="5">
    <source>
        <dbReference type="Pfam" id="PF03330"/>
    </source>
</evidence>
<keyword evidence="2 3" id="KW-0961">Cell wall biogenesis/degradation</keyword>
<dbReference type="GO" id="GO:0071555">
    <property type="term" value="P:cell wall organization"/>
    <property type="evidence" value="ECO:0007669"/>
    <property type="project" value="UniProtKB-KW"/>
</dbReference>
<dbReference type="GO" id="GO:0000270">
    <property type="term" value="P:peptidoglycan metabolic process"/>
    <property type="evidence" value="ECO:0007669"/>
    <property type="project" value="UniProtKB-UniRule"/>
</dbReference>
<dbReference type="InterPro" id="IPR034718">
    <property type="entry name" value="RlpA"/>
</dbReference>
<keyword evidence="1 3" id="KW-0456">Lyase</keyword>
<evidence type="ECO:0000256" key="3">
    <source>
        <dbReference type="HAMAP-Rule" id="MF_02071"/>
    </source>
</evidence>
<organism evidence="6 7">
    <name type="scientific">Novosphingobium colocasiae</name>
    <dbReference type="NCBI Taxonomy" id="1256513"/>
    <lineage>
        <taxon>Bacteria</taxon>
        <taxon>Pseudomonadati</taxon>
        <taxon>Pseudomonadota</taxon>
        <taxon>Alphaproteobacteria</taxon>
        <taxon>Sphingomonadales</taxon>
        <taxon>Sphingomonadaceae</taxon>
        <taxon>Novosphingobium</taxon>
    </lineage>
</organism>
<gene>
    <name evidence="3" type="primary">rlpA</name>
    <name evidence="6" type="ORF">GCM10011614_25940</name>
</gene>
<evidence type="ECO:0000256" key="2">
    <source>
        <dbReference type="ARBA" id="ARBA00023316"/>
    </source>
</evidence>
<dbReference type="Pfam" id="PF03330">
    <property type="entry name" value="DPBB_1"/>
    <property type="match status" value="1"/>
</dbReference>
<reference evidence="6" key="1">
    <citation type="journal article" date="2014" name="Int. J. Syst. Evol. Microbiol.">
        <title>Complete genome sequence of Corynebacterium casei LMG S-19264T (=DSM 44701T), isolated from a smear-ripened cheese.</title>
        <authorList>
            <consortium name="US DOE Joint Genome Institute (JGI-PGF)"/>
            <person name="Walter F."/>
            <person name="Albersmeier A."/>
            <person name="Kalinowski J."/>
            <person name="Ruckert C."/>
        </authorList>
    </citation>
    <scope>NUCLEOTIDE SEQUENCE</scope>
    <source>
        <strain evidence="6">KCTC 32255</strain>
    </source>
</reference>
<dbReference type="HAMAP" id="MF_02071">
    <property type="entry name" value="RlpA"/>
    <property type="match status" value="1"/>
</dbReference>
<evidence type="ECO:0000256" key="1">
    <source>
        <dbReference type="ARBA" id="ARBA00023239"/>
    </source>
</evidence>
<dbReference type="PANTHER" id="PTHR34183:SF8">
    <property type="entry name" value="ENDOLYTIC PEPTIDOGLYCAN TRANSGLYCOSYLASE RLPA-RELATED"/>
    <property type="match status" value="1"/>
</dbReference>
<name>A0A918PHR8_9SPHN</name>
<dbReference type="AlphaFoldDB" id="A0A918PHR8"/>
<evidence type="ECO:0000256" key="4">
    <source>
        <dbReference type="RuleBase" id="RU003495"/>
    </source>
</evidence>
<comment type="similarity">
    <text evidence="3 4">Belongs to the RlpA family.</text>
</comment>
<dbReference type="SUPFAM" id="SSF50685">
    <property type="entry name" value="Barwin-like endoglucanases"/>
    <property type="match status" value="1"/>
</dbReference>
<feature type="signal peptide" evidence="3">
    <location>
        <begin position="1"/>
        <end position="26"/>
    </location>
</feature>
<dbReference type="InterPro" id="IPR036908">
    <property type="entry name" value="RlpA-like_sf"/>
</dbReference>
<accession>A0A918PHR8</accession>
<dbReference type="Proteomes" id="UP000648075">
    <property type="component" value="Unassembled WGS sequence"/>
</dbReference>
<comment type="function">
    <text evidence="3">Lytic transglycosylase with a strong preference for naked glycan strands that lack stem peptides.</text>
</comment>
<dbReference type="NCBIfam" id="TIGR00413">
    <property type="entry name" value="rlpA"/>
    <property type="match status" value="1"/>
</dbReference>